<name>A0A1T0CV91_9GAMM</name>
<feature type="transmembrane region" description="Helical" evidence="6">
    <location>
        <begin position="63"/>
        <end position="87"/>
    </location>
</feature>
<comment type="caution">
    <text evidence="7">The sequence shown here is derived from an EMBL/GenBank/DDBJ whole genome shotgun (WGS) entry which is preliminary data.</text>
</comment>
<dbReference type="RefSeq" id="WP_078317419.1">
    <property type="nucleotide sequence ID" value="NZ_MUYV01000003.1"/>
</dbReference>
<evidence type="ECO:0000256" key="3">
    <source>
        <dbReference type="ARBA" id="ARBA00022692"/>
    </source>
</evidence>
<dbReference type="GO" id="GO:0016020">
    <property type="term" value="C:membrane"/>
    <property type="evidence" value="ECO:0007669"/>
    <property type="project" value="UniProtKB-SubCell"/>
</dbReference>
<dbReference type="AlphaFoldDB" id="A0A1T0CV91"/>
<dbReference type="GO" id="GO:0055085">
    <property type="term" value="P:transmembrane transport"/>
    <property type="evidence" value="ECO:0007669"/>
    <property type="project" value="TreeGrafter"/>
</dbReference>
<accession>A0A1T0CV91</accession>
<feature type="transmembrane region" description="Helical" evidence="6">
    <location>
        <begin position="212"/>
        <end position="230"/>
    </location>
</feature>
<feature type="transmembrane region" description="Helical" evidence="6">
    <location>
        <begin position="309"/>
        <end position="340"/>
    </location>
</feature>
<sequence>MNLQAQKMFIIMTVAALLLLLSFYYLIHVWLIVFAAILTAIFLLSLVEYLTKTPWIGPHLKKLPHGLLLGTVVLGLIGILSAFAATFGMELKSQLEDLQSMVPKAIEYMHQYLKSYPTIYEWLSTREWARELQADPQAFLAQFSDGAMAHLPTYLGGMVSGIGTFVVIMILGLFVAISPSIYRRSFVAMVPKDSRDKAEYLLDRSYRSIQQWLLGQLVVMSFVGVSTWLALKLMGIPFALALGFIAFLLDFIPVLGPWLSAVPIVLLTALVAPEMLVWVIVMIIVVQQLESYVVAPIVQNRMVDLPPVALLLSQVIMGSITGIMGVALAAPLMVIAIVWVQVLYIKFTLGDYAVRVLDQNDAQMQADPFGDWEAYQKKQTIESNPSLKMRLQMLRRRKLGKDAIDAAKKDNKL</sequence>
<comment type="subcellular location">
    <subcellularLocation>
        <location evidence="1">Membrane</location>
        <topology evidence="1">Multi-pass membrane protein</topology>
    </subcellularLocation>
</comment>
<dbReference type="STRING" id="573983.B0681_03760"/>
<evidence type="ECO:0000256" key="6">
    <source>
        <dbReference type="SAM" id="Phobius"/>
    </source>
</evidence>
<evidence type="ECO:0000256" key="5">
    <source>
        <dbReference type="ARBA" id="ARBA00023136"/>
    </source>
</evidence>
<dbReference type="PANTHER" id="PTHR21716">
    <property type="entry name" value="TRANSMEMBRANE PROTEIN"/>
    <property type="match status" value="1"/>
</dbReference>
<feature type="transmembrane region" description="Helical" evidence="6">
    <location>
        <begin position="9"/>
        <end position="27"/>
    </location>
</feature>
<keyword evidence="4 6" id="KW-1133">Transmembrane helix</keyword>
<evidence type="ECO:0000256" key="1">
    <source>
        <dbReference type="ARBA" id="ARBA00004141"/>
    </source>
</evidence>
<dbReference type="EMBL" id="MUYV01000003">
    <property type="protein sequence ID" value="OOS26051.1"/>
    <property type="molecule type" value="Genomic_DNA"/>
</dbReference>
<feature type="transmembrane region" description="Helical" evidence="6">
    <location>
        <begin position="236"/>
        <end position="255"/>
    </location>
</feature>
<keyword evidence="8" id="KW-1185">Reference proteome</keyword>
<gene>
    <name evidence="7" type="ORF">B0681_03760</name>
</gene>
<dbReference type="PANTHER" id="PTHR21716:SF62">
    <property type="entry name" value="TRANSPORT PROTEIN YDBI-RELATED"/>
    <property type="match status" value="1"/>
</dbReference>
<dbReference type="InterPro" id="IPR002549">
    <property type="entry name" value="AI-2E-like"/>
</dbReference>
<keyword evidence="5 6" id="KW-0472">Membrane</keyword>
<proteinExistence type="inferred from homology"/>
<evidence type="ECO:0000313" key="7">
    <source>
        <dbReference type="EMBL" id="OOS26051.1"/>
    </source>
</evidence>
<feature type="transmembrane region" description="Helical" evidence="6">
    <location>
        <begin position="262"/>
        <end position="289"/>
    </location>
</feature>
<keyword evidence="3 6" id="KW-0812">Transmembrane</keyword>
<dbReference type="Pfam" id="PF01594">
    <property type="entry name" value="AI-2E_transport"/>
    <property type="match status" value="1"/>
</dbReference>
<evidence type="ECO:0000313" key="8">
    <source>
        <dbReference type="Proteomes" id="UP000190683"/>
    </source>
</evidence>
<organism evidence="7 8">
    <name type="scientific">Moraxella porci DSM 25326</name>
    <dbReference type="NCBI Taxonomy" id="573983"/>
    <lineage>
        <taxon>Bacteria</taxon>
        <taxon>Pseudomonadati</taxon>
        <taxon>Pseudomonadota</taxon>
        <taxon>Gammaproteobacteria</taxon>
        <taxon>Moraxellales</taxon>
        <taxon>Moraxellaceae</taxon>
        <taxon>Moraxella</taxon>
    </lineage>
</organism>
<feature type="transmembrane region" description="Helical" evidence="6">
    <location>
        <begin position="33"/>
        <end position="51"/>
    </location>
</feature>
<dbReference type="Proteomes" id="UP000190683">
    <property type="component" value="Unassembled WGS sequence"/>
</dbReference>
<feature type="transmembrane region" description="Helical" evidence="6">
    <location>
        <begin position="154"/>
        <end position="177"/>
    </location>
</feature>
<protein>
    <submittedName>
        <fullName evidence="7">AI-2E family transporter</fullName>
    </submittedName>
</protein>
<reference evidence="7 8" key="1">
    <citation type="submission" date="2017-02" db="EMBL/GenBank/DDBJ databases">
        <title>Draft genome sequence of Moraxella porci CCUG 54912T type strain.</title>
        <authorList>
            <person name="Salva-Serra F."/>
            <person name="Engstrom-Jakobsson H."/>
            <person name="Thorell K."/>
            <person name="Jaen-Luchoro D."/>
            <person name="Gonzales-Siles L."/>
            <person name="Karlsson R."/>
            <person name="Yazdan S."/>
            <person name="Boulund F."/>
            <person name="Johnning A."/>
            <person name="Engstrand L."/>
            <person name="Kristiansson E."/>
            <person name="Moore E."/>
        </authorList>
    </citation>
    <scope>NUCLEOTIDE SEQUENCE [LARGE SCALE GENOMIC DNA]</scope>
    <source>
        <strain evidence="7 8">CCUG 54912</strain>
    </source>
</reference>
<evidence type="ECO:0000256" key="4">
    <source>
        <dbReference type="ARBA" id="ARBA00022989"/>
    </source>
</evidence>
<evidence type="ECO:0000256" key="2">
    <source>
        <dbReference type="ARBA" id="ARBA00009773"/>
    </source>
</evidence>
<comment type="similarity">
    <text evidence="2">Belongs to the autoinducer-2 exporter (AI-2E) (TC 2.A.86) family.</text>
</comment>